<protein>
    <submittedName>
        <fullName evidence="2">Predicted protein</fullName>
    </submittedName>
</protein>
<evidence type="ECO:0000313" key="2">
    <source>
        <dbReference type="EMBL" id="EFL35805.1"/>
    </source>
</evidence>
<organism evidence="2 3">
    <name type="scientific">Streptomyces viridochromogenes (strain DSM 40736 / JCM 4977 / BCRC 1201 / Tue 494)</name>
    <dbReference type="NCBI Taxonomy" id="591159"/>
    <lineage>
        <taxon>Bacteria</taxon>
        <taxon>Bacillati</taxon>
        <taxon>Actinomycetota</taxon>
        <taxon>Actinomycetes</taxon>
        <taxon>Kitasatosporales</taxon>
        <taxon>Streptomycetaceae</taxon>
        <taxon>Streptomyces</taxon>
    </lineage>
</organism>
<gene>
    <name evidence="2" type="ORF">SSQG_06323</name>
</gene>
<keyword evidence="3" id="KW-1185">Reference proteome</keyword>
<evidence type="ECO:0000313" key="3">
    <source>
        <dbReference type="Proteomes" id="UP000004184"/>
    </source>
</evidence>
<name>D9X2W8_STRVT</name>
<evidence type="ECO:0000256" key="1">
    <source>
        <dbReference type="SAM" id="MobiDB-lite"/>
    </source>
</evidence>
<feature type="region of interest" description="Disordered" evidence="1">
    <location>
        <begin position="1"/>
        <end position="96"/>
    </location>
</feature>
<proteinExistence type="predicted"/>
<dbReference type="HOGENOM" id="CLU_2358598_0_0_11"/>
<reference evidence="3" key="1">
    <citation type="submission" date="2009-02" db="EMBL/GenBank/DDBJ databases">
        <title>Annotation of Streptomyces viridochromogenes strain DSM 40736.</title>
        <authorList>
            <consortium name="The Broad Institute Genome Sequencing Platform"/>
            <consortium name="Broad Institute Microbial Sequencing Center"/>
            <person name="Fischbach M."/>
            <person name="Godfrey P."/>
            <person name="Ward D."/>
            <person name="Young S."/>
            <person name="Zeng Q."/>
            <person name="Koehrsen M."/>
            <person name="Alvarado L."/>
            <person name="Berlin A.M."/>
            <person name="Bochicchio J."/>
            <person name="Borenstein D."/>
            <person name="Chapman S.B."/>
            <person name="Chen Z."/>
            <person name="Engels R."/>
            <person name="Freedman E."/>
            <person name="Gellesch M."/>
            <person name="Goldberg J."/>
            <person name="Griggs A."/>
            <person name="Gujja S."/>
            <person name="Heilman E.R."/>
            <person name="Heiman D.I."/>
            <person name="Hepburn T.A."/>
            <person name="Howarth C."/>
            <person name="Jen D."/>
            <person name="Larson L."/>
            <person name="Lewis B."/>
            <person name="Mehta T."/>
            <person name="Park D."/>
            <person name="Pearson M."/>
            <person name="Richards J."/>
            <person name="Roberts A."/>
            <person name="Saif S."/>
            <person name="Shea T.D."/>
            <person name="Shenoy N."/>
            <person name="Sisk P."/>
            <person name="Stolte C."/>
            <person name="Sykes S.N."/>
            <person name="Thomson T."/>
            <person name="Walk T."/>
            <person name="White J."/>
            <person name="Yandava C."/>
            <person name="Straight P."/>
            <person name="Clardy J."/>
            <person name="Hung D."/>
            <person name="Kolter R."/>
            <person name="Mekalanos J."/>
            <person name="Walker S."/>
            <person name="Walsh C.T."/>
            <person name="Wieland-Brown L.C."/>
            <person name="Haas B."/>
            <person name="Nusbaum C."/>
            <person name="Birren B."/>
        </authorList>
    </citation>
    <scope>NUCLEOTIDE SEQUENCE [LARGE SCALE GENOMIC DNA]</scope>
    <source>
        <strain evidence="3">DSM 40736 / JCM 4977 / BCRC 1201 / Tue 494</strain>
    </source>
</reference>
<dbReference type="Proteomes" id="UP000004184">
    <property type="component" value="Unassembled WGS sequence"/>
</dbReference>
<sequence length="96" mass="10337">MPLRAGTASPALGEGARRTRLPLRTRLVLRGDGEIRRDSEHTALKTPPKRRARASAVRPEPRVVPARALGRSDDDPPTGVREKGRPGTVGAEPAFV</sequence>
<dbReference type="EMBL" id="GG657757">
    <property type="protein sequence ID" value="EFL35805.1"/>
    <property type="molecule type" value="Genomic_DNA"/>
</dbReference>
<feature type="compositionally biased region" description="Basic and acidic residues" evidence="1">
    <location>
        <begin position="29"/>
        <end position="43"/>
    </location>
</feature>
<accession>D9X2W8</accession>
<dbReference type="AlphaFoldDB" id="D9X2W8"/>
<feature type="compositionally biased region" description="Basic and acidic residues" evidence="1">
    <location>
        <begin position="70"/>
        <end position="85"/>
    </location>
</feature>